<dbReference type="Pfam" id="PF00975">
    <property type="entry name" value="Thioesterase"/>
    <property type="match status" value="1"/>
</dbReference>
<dbReference type="InterPro" id="IPR020845">
    <property type="entry name" value="AMP-binding_CS"/>
</dbReference>
<sequence>MTPNGPWPLTEAQEGLWYAQRLDPANPSFHCGHALWIDGPLDVAAFRAAAEQGARECQSLSLALRETAQGVTQWIDPTRTPALEVVDLTEDADAQQRARNAMQADMQTPIDPLQDALAKQVLFKLGDTAFCWYQRAHHLATDGFAMALWSHRVADLYAARLGVSPERKPLSAFAGVAADDAAYRASAQRAADAGYWRERFAQPPEVAGLAPGRAVAAHRCHRISTALPLMVAAALKAQATRLDIGWPDLLTALTALYCQRMAAADSTVLGIPFMGRLGTAAARASCIAMNVLPLRVDGQPGQALADYVEQSARAQLQARRHGRYRSEQLRRDLGLLGGQRRLFAALINVQPYYQPLALPGLRARLEILGTGPIDDLTIGFRGFGDQLDLELEANPDLYALSTVQAHLARLPCFLAAALDVLASGGAVDDVPLASPAETRAHLFEHNASDHPVANTTLTALIEAQMAQRPDSTALEFEGDRLTYAELEQRSRCLAAALRQQGAGRGTLVAVALPRSLDLLVALVAVLRAGAAYLPLDLSHPTERLARIAQLAQPLCVLAEADAQALLPSDVPVWAPSDWPDACAAAALHSDITPADAAYVIYTSGSTGEPKGVVIEHRAIVNRLEWMRQHYGFDADDRILQKTPATFDVSVWEFFLPLITGCTLVIAPPQAHRDPAWLADIIRTQQIGTCHFVPSMLAAFLAHPASRGLRLRRIFCSGEELPAALRDRLHATLSSELHNLYGPTEAAVDVSCWPASAADHSRPVPIGFPVWNTRLYVLDAHMRPVPPDVPGDLYLGGVQLARGYLGREDLTAERFLPDPHRPGERIYKTGDVARWRQGDGAIVFLGRSDHQVKLRGLRIELGEIEAALLATRRVTRAEVLLREDGGDARLVAYVQAVPGAPWDEAALHQQLSARLPDYMVPAACVPLQSWPVTANGKLDRQALPAPVFSANVSGRALRTPTETALAGLFAELLHLPATPPLGADADFFSLGGDSLSAVQLLLLIEERWRRNPGLGALFEAPTIAALASAIDSETVRFDSGLKPVIQLAAGDPAQPPLFLIHPAGGIAWGYRALARALANASPSRSVWGLQSPALNPALPLPHSIAALGEAYADRIESLHTTGPIHLAGWSVGGIIAQAIAVALQQRGRRVGLVALLDAYPADCWRDEPEPTPQQALRALLAIAGYDPEGFPELDTPAKLIEFLRQGDSALGNLPGEALQGVVRVVTDTNRLIRQHHHQRMAGTLTHIRAALDHAAQPQLQAQRWAPYADEIDTLEVPLMHAQMTSAAATQRIAPALAARMALIENPHRPPWHRPERGGPQPLFANAPV</sequence>
<dbReference type="SMART" id="SM00824">
    <property type="entry name" value="PKS_TE"/>
    <property type="match status" value="1"/>
</dbReference>
<feature type="region of interest" description="Disordered" evidence="4">
    <location>
        <begin position="1306"/>
        <end position="1327"/>
    </location>
</feature>
<dbReference type="NCBIfam" id="TIGR01733">
    <property type="entry name" value="AA-adenyl-dom"/>
    <property type="match status" value="1"/>
</dbReference>
<dbReference type="InterPro" id="IPR029058">
    <property type="entry name" value="AB_hydrolase_fold"/>
</dbReference>
<dbReference type="Gene3D" id="3.30.559.30">
    <property type="entry name" value="Nonribosomal peptide synthetase, condensation domain"/>
    <property type="match status" value="1"/>
</dbReference>
<dbReference type="GO" id="GO:0047527">
    <property type="term" value="F:2,3-dihydroxybenzoate-serine ligase activity"/>
    <property type="evidence" value="ECO:0007669"/>
    <property type="project" value="TreeGrafter"/>
</dbReference>
<dbReference type="GO" id="GO:0009239">
    <property type="term" value="P:enterobactin biosynthetic process"/>
    <property type="evidence" value="ECO:0007669"/>
    <property type="project" value="TreeGrafter"/>
</dbReference>
<dbReference type="FunFam" id="3.40.50.12780:FF:000012">
    <property type="entry name" value="Non-ribosomal peptide synthetase"/>
    <property type="match status" value="1"/>
</dbReference>
<dbReference type="InterPro" id="IPR036736">
    <property type="entry name" value="ACP-like_sf"/>
</dbReference>
<dbReference type="SUPFAM" id="SSF53474">
    <property type="entry name" value="alpha/beta-Hydrolases"/>
    <property type="match status" value="1"/>
</dbReference>
<dbReference type="GO" id="GO:0009366">
    <property type="term" value="C:enterobactin synthetase complex"/>
    <property type="evidence" value="ECO:0007669"/>
    <property type="project" value="TreeGrafter"/>
</dbReference>
<dbReference type="InterPro" id="IPR001031">
    <property type="entry name" value="Thioesterase"/>
</dbReference>
<accession>A0A2S0MJ91</accession>
<dbReference type="SUPFAM" id="SSF56801">
    <property type="entry name" value="Acetyl-CoA synthetase-like"/>
    <property type="match status" value="1"/>
</dbReference>
<keyword evidence="2" id="KW-0596">Phosphopantetheine</keyword>
<dbReference type="Gene3D" id="3.30.300.30">
    <property type="match status" value="1"/>
</dbReference>
<dbReference type="InterPro" id="IPR000873">
    <property type="entry name" value="AMP-dep_synth/lig_dom"/>
</dbReference>
<dbReference type="FunFam" id="2.30.38.10:FF:000001">
    <property type="entry name" value="Non-ribosomal peptide synthetase PvdI"/>
    <property type="match status" value="1"/>
</dbReference>
<evidence type="ECO:0000256" key="2">
    <source>
        <dbReference type="ARBA" id="ARBA00022450"/>
    </source>
</evidence>
<dbReference type="Proteomes" id="UP000239709">
    <property type="component" value="Chromosome"/>
</dbReference>
<organism evidence="6 7">
    <name type="scientific">Ottowia oryzae</name>
    <dbReference type="NCBI Taxonomy" id="2109914"/>
    <lineage>
        <taxon>Bacteria</taxon>
        <taxon>Pseudomonadati</taxon>
        <taxon>Pseudomonadota</taxon>
        <taxon>Betaproteobacteria</taxon>
        <taxon>Burkholderiales</taxon>
        <taxon>Comamonadaceae</taxon>
        <taxon>Ottowia</taxon>
    </lineage>
</organism>
<dbReference type="InterPro" id="IPR023213">
    <property type="entry name" value="CAT-like_dom_sf"/>
</dbReference>
<feature type="domain" description="Carrier" evidence="5">
    <location>
        <begin position="958"/>
        <end position="1033"/>
    </location>
</feature>
<dbReference type="PANTHER" id="PTHR45527:SF1">
    <property type="entry name" value="FATTY ACID SYNTHASE"/>
    <property type="match status" value="1"/>
</dbReference>
<proteinExistence type="predicted"/>
<dbReference type="InterPro" id="IPR009081">
    <property type="entry name" value="PP-bd_ACP"/>
</dbReference>
<dbReference type="PANTHER" id="PTHR45527">
    <property type="entry name" value="NONRIBOSOMAL PEPTIDE SYNTHETASE"/>
    <property type="match status" value="1"/>
</dbReference>
<dbReference type="FunFam" id="3.40.50.980:FF:000001">
    <property type="entry name" value="Non-ribosomal peptide synthetase"/>
    <property type="match status" value="1"/>
</dbReference>
<gene>
    <name evidence="6" type="ORF">C6570_00630</name>
</gene>
<dbReference type="PROSITE" id="PS50075">
    <property type="entry name" value="CARRIER"/>
    <property type="match status" value="1"/>
</dbReference>
<dbReference type="PROSITE" id="PS00455">
    <property type="entry name" value="AMP_BINDING"/>
    <property type="match status" value="1"/>
</dbReference>
<evidence type="ECO:0000313" key="7">
    <source>
        <dbReference type="Proteomes" id="UP000239709"/>
    </source>
</evidence>
<dbReference type="Pfam" id="PF00550">
    <property type="entry name" value="PP-binding"/>
    <property type="match status" value="1"/>
</dbReference>
<evidence type="ECO:0000313" key="6">
    <source>
        <dbReference type="EMBL" id="AVO35887.1"/>
    </source>
</evidence>
<dbReference type="OrthoDB" id="6297021at2"/>
<dbReference type="Gene3D" id="3.40.50.1820">
    <property type="entry name" value="alpha/beta hydrolase"/>
    <property type="match status" value="1"/>
</dbReference>
<dbReference type="Gene3D" id="3.40.50.980">
    <property type="match status" value="2"/>
</dbReference>
<dbReference type="InterPro" id="IPR045851">
    <property type="entry name" value="AMP-bd_C_sf"/>
</dbReference>
<dbReference type="SMART" id="SM00823">
    <property type="entry name" value="PKS_PP"/>
    <property type="match status" value="1"/>
</dbReference>
<dbReference type="InterPro" id="IPR020802">
    <property type="entry name" value="TesA-like"/>
</dbReference>
<dbReference type="Gene3D" id="3.30.559.10">
    <property type="entry name" value="Chloramphenicol acetyltransferase-like domain"/>
    <property type="match status" value="1"/>
</dbReference>
<dbReference type="CDD" id="cd17646">
    <property type="entry name" value="A_NRPS_AB3403-like"/>
    <property type="match status" value="1"/>
</dbReference>
<dbReference type="InterPro" id="IPR020806">
    <property type="entry name" value="PKS_PP-bd"/>
</dbReference>
<dbReference type="EMBL" id="CP027666">
    <property type="protein sequence ID" value="AVO35887.1"/>
    <property type="molecule type" value="Genomic_DNA"/>
</dbReference>
<protein>
    <submittedName>
        <fullName evidence="6">Non-ribosomal peptide synthetase</fullName>
    </submittedName>
</protein>
<comment type="cofactor">
    <cofactor evidence="1">
        <name>pantetheine 4'-phosphate</name>
        <dbReference type="ChEBI" id="CHEBI:47942"/>
    </cofactor>
</comment>
<dbReference type="GO" id="GO:0005829">
    <property type="term" value="C:cytosol"/>
    <property type="evidence" value="ECO:0007669"/>
    <property type="project" value="TreeGrafter"/>
</dbReference>
<reference evidence="6 7" key="1">
    <citation type="submission" date="2018-03" db="EMBL/GenBank/DDBJ databases">
        <title>Genome sequencing of Ottowia sp.</title>
        <authorList>
            <person name="Kim S.-J."/>
            <person name="Heo J."/>
            <person name="Kwon S.-W."/>
        </authorList>
    </citation>
    <scope>NUCLEOTIDE SEQUENCE [LARGE SCALE GENOMIC DNA]</scope>
    <source>
        <strain evidence="6 7">KADR8-3</strain>
    </source>
</reference>
<dbReference type="Gene3D" id="2.30.38.10">
    <property type="entry name" value="Luciferase, Domain 3"/>
    <property type="match status" value="1"/>
</dbReference>
<dbReference type="GO" id="GO:0031177">
    <property type="term" value="F:phosphopantetheine binding"/>
    <property type="evidence" value="ECO:0007669"/>
    <property type="project" value="InterPro"/>
</dbReference>
<dbReference type="InterPro" id="IPR010071">
    <property type="entry name" value="AA_adenyl_dom"/>
</dbReference>
<evidence type="ECO:0000256" key="3">
    <source>
        <dbReference type="ARBA" id="ARBA00022553"/>
    </source>
</evidence>
<dbReference type="FunFam" id="3.30.300.30:FF:000010">
    <property type="entry name" value="Enterobactin synthetase component F"/>
    <property type="match status" value="1"/>
</dbReference>
<name>A0A2S0MJ91_9BURK</name>
<dbReference type="InterPro" id="IPR001242">
    <property type="entry name" value="Condensation_dom"/>
</dbReference>
<keyword evidence="3" id="KW-0597">Phosphoprotein</keyword>
<dbReference type="SUPFAM" id="SSF47336">
    <property type="entry name" value="ACP-like"/>
    <property type="match status" value="1"/>
</dbReference>
<dbReference type="SUPFAM" id="SSF52777">
    <property type="entry name" value="CoA-dependent acyltransferases"/>
    <property type="match status" value="2"/>
</dbReference>
<evidence type="ECO:0000256" key="1">
    <source>
        <dbReference type="ARBA" id="ARBA00001957"/>
    </source>
</evidence>
<keyword evidence="7" id="KW-1185">Reference proteome</keyword>
<dbReference type="FunFam" id="3.40.50.980:FF:000002">
    <property type="entry name" value="Enterobactin synthetase component F"/>
    <property type="match status" value="1"/>
</dbReference>
<dbReference type="Pfam" id="PF00501">
    <property type="entry name" value="AMP-binding"/>
    <property type="match status" value="1"/>
</dbReference>
<dbReference type="Pfam" id="PF00668">
    <property type="entry name" value="Condensation"/>
    <property type="match status" value="1"/>
</dbReference>
<dbReference type="GO" id="GO:0043041">
    <property type="term" value="P:amino acid activation for nonribosomal peptide biosynthetic process"/>
    <property type="evidence" value="ECO:0007669"/>
    <property type="project" value="TreeGrafter"/>
</dbReference>
<evidence type="ECO:0000256" key="4">
    <source>
        <dbReference type="SAM" id="MobiDB-lite"/>
    </source>
</evidence>
<dbReference type="KEGG" id="otk:C6570_00630"/>
<evidence type="ECO:0000259" key="5">
    <source>
        <dbReference type="PROSITE" id="PS50075"/>
    </source>
</evidence>